<reference evidence="2" key="1">
    <citation type="journal article" date="2019" name="Int. J. Syst. Evol. Microbiol.">
        <title>The Global Catalogue of Microorganisms (GCM) 10K type strain sequencing project: providing services to taxonomists for standard genome sequencing and annotation.</title>
        <authorList>
            <consortium name="The Broad Institute Genomics Platform"/>
            <consortium name="The Broad Institute Genome Sequencing Center for Infectious Disease"/>
            <person name="Wu L."/>
            <person name="Ma J."/>
        </authorList>
    </citation>
    <scope>NUCLEOTIDE SEQUENCE [LARGE SCALE GENOMIC DNA]</scope>
    <source>
        <strain evidence="2">NBRC 112502</strain>
    </source>
</reference>
<sequence length="116" mass="13250">MLIEGVWHENLVRFPVEKRARASYEMMCDLAPDWRMIPHLVEALEIEDFDPDLRDAADRDMAQNLAAMVEPESNATRRNFFTALREEVLAPAIAACIEAKRLADEAYRASRMAIDA</sequence>
<protein>
    <submittedName>
        <fullName evidence="1">Uncharacterized protein</fullName>
    </submittedName>
</protein>
<dbReference type="RefSeq" id="WP_284257626.1">
    <property type="nucleotide sequence ID" value="NZ_BSOS01000042.1"/>
</dbReference>
<name>A0ABQ6A359_9PROT</name>
<organism evidence="1 2">
    <name type="scientific">Acidocella aquatica</name>
    <dbReference type="NCBI Taxonomy" id="1922313"/>
    <lineage>
        <taxon>Bacteria</taxon>
        <taxon>Pseudomonadati</taxon>
        <taxon>Pseudomonadota</taxon>
        <taxon>Alphaproteobacteria</taxon>
        <taxon>Acetobacterales</taxon>
        <taxon>Acidocellaceae</taxon>
        <taxon>Acidocella</taxon>
    </lineage>
</organism>
<evidence type="ECO:0000313" key="2">
    <source>
        <dbReference type="Proteomes" id="UP001156641"/>
    </source>
</evidence>
<dbReference type="EMBL" id="BSOS01000042">
    <property type="protein sequence ID" value="GLR66924.1"/>
    <property type="molecule type" value="Genomic_DNA"/>
</dbReference>
<accession>A0ABQ6A359</accession>
<proteinExistence type="predicted"/>
<comment type="caution">
    <text evidence="1">The sequence shown here is derived from an EMBL/GenBank/DDBJ whole genome shotgun (WGS) entry which is preliminary data.</text>
</comment>
<dbReference type="Proteomes" id="UP001156641">
    <property type="component" value="Unassembled WGS sequence"/>
</dbReference>
<gene>
    <name evidence="1" type="ORF">GCM10010909_16040</name>
</gene>
<evidence type="ECO:0000313" key="1">
    <source>
        <dbReference type="EMBL" id="GLR66924.1"/>
    </source>
</evidence>
<keyword evidence="2" id="KW-1185">Reference proteome</keyword>